<dbReference type="OrthoDB" id="8778886at2"/>
<accession>A0A1M5N4I6</accession>
<dbReference type="NCBIfam" id="NF033630">
    <property type="entry name" value="SLATT_6"/>
    <property type="match status" value="1"/>
</dbReference>
<organism evidence="3 4">
    <name type="scientific">Marinomonas polaris DSM 16579</name>
    <dbReference type="NCBI Taxonomy" id="1122206"/>
    <lineage>
        <taxon>Bacteria</taxon>
        <taxon>Pseudomonadati</taxon>
        <taxon>Pseudomonadota</taxon>
        <taxon>Gammaproteobacteria</taxon>
        <taxon>Oceanospirillales</taxon>
        <taxon>Oceanospirillaceae</taxon>
        <taxon>Marinomonas</taxon>
    </lineage>
</organism>
<keyword evidence="1" id="KW-1133">Transmembrane helix</keyword>
<keyword evidence="1" id="KW-0472">Membrane</keyword>
<keyword evidence="1" id="KW-0812">Transmembrane</keyword>
<proteinExistence type="predicted"/>
<dbReference type="InterPro" id="IPR041119">
    <property type="entry name" value="SLATT_6"/>
</dbReference>
<name>A0A1M5N4I6_9GAMM</name>
<evidence type="ECO:0000313" key="4">
    <source>
        <dbReference type="Proteomes" id="UP000184517"/>
    </source>
</evidence>
<dbReference type="Pfam" id="PF18169">
    <property type="entry name" value="SLATT_6"/>
    <property type="match status" value="1"/>
</dbReference>
<dbReference type="Proteomes" id="UP000184517">
    <property type="component" value="Unassembled WGS sequence"/>
</dbReference>
<evidence type="ECO:0000313" key="3">
    <source>
        <dbReference type="EMBL" id="SHG84365.1"/>
    </source>
</evidence>
<evidence type="ECO:0000256" key="1">
    <source>
        <dbReference type="SAM" id="Phobius"/>
    </source>
</evidence>
<keyword evidence="4" id="KW-1185">Reference proteome</keyword>
<dbReference type="STRING" id="1122206.SAMN02745753_04584"/>
<dbReference type="AlphaFoldDB" id="A0A1M5N4I6"/>
<dbReference type="EMBL" id="FQVF01000033">
    <property type="protein sequence ID" value="SHG84365.1"/>
    <property type="molecule type" value="Genomic_DNA"/>
</dbReference>
<feature type="transmembrane region" description="Helical" evidence="1">
    <location>
        <begin position="168"/>
        <end position="185"/>
    </location>
</feature>
<feature type="domain" description="SMODS and SLOG-associating 2TM effector" evidence="2">
    <location>
        <begin position="1"/>
        <end position="174"/>
    </location>
</feature>
<reference evidence="4" key="1">
    <citation type="submission" date="2016-11" db="EMBL/GenBank/DDBJ databases">
        <authorList>
            <person name="Varghese N."/>
            <person name="Submissions S."/>
        </authorList>
    </citation>
    <scope>NUCLEOTIDE SEQUENCE [LARGE SCALE GENOMIC DNA]</scope>
    <source>
        <strain evidence="4">DSM 16579</strain>
    </source>
</reference>
<evidence type="ECO:0000259" key="2">
    <source>
        <dbReference type="Pfam" id="PF18169"/>
    </source>
</evidence>
<feature type="transmembrane region" description="Helical" evidence="1">
    <location>
        <begin position="58"/>
        <end position="76"/>
    </location>
</feature>
<gene>
    <name evidence="3" type="ORF">SAMN02745753_04584</name>
</gene>
<dbReference type="RefSeq" id="WP_072842396.1">
    <property type="nucleotide sequence ID" value="NZ_FQVF01000033.1"/>
</dbReference>
<sequence>MDINNLKKHIAETAYNVGYSAKLHFASYEMIERLPGLISFFSMAFGIYALAFSNLSTKFMSCALLVLGLIGLYVSMRNGEKANYKQNGDSLMDLFNELKHLMSELEGVSPDIPKAKTDLKNIEIKFNQSCAPHQIMFASWLAHYKFFWEQQIAWIDEQRKFGFFRDKVPLTFWISLIVMAIIILLNTDSIITHVCEFIQTKGFNS</sequence>
<feature type="transmembrane region" description="Helical" evidence="1">
    <location>
        <begin position="34"/>
        <end position="52"/>
    </location>
</feature>
<protein>
    <recommendedName>
        <fullName evidence="2">SMODS and SLOG-associating 2TM effector domain-containing protein</fullName>
    </recommendedName>
</protein>